<keyword evidence="3" id="KW-1185">Reference proteome</keyword>
<evidence type="ECO:0000259" key="1">
    <source>
        <dbReference type="Pfam" id="PF10545"/>
    </source>
</evidence>
<name>T1HJU3_RHOPR</name>
<dbReference type="Pfam" id="PF10545">
    <property type="entry name" value="MADF_DNA_bdg"/>
    <property type="match status" value="1"/>
</dbReference>
<accession>T1HJU3</accession>
<sequence length="94" mass="11227">MDVFISEIQKRNVLWNKLNPLYNHRLAVDKEWESVAENTSFSSRNEELMSYRKTVAKEIEFPFDEEMVDGIYRSRRRTNTLEPSILVKFVKKIA</sequence>
<dbReference type="VEuPathDB" id="VectorBase:RPRC004315"/>
<dbReference type="InParanoid" id="T1HJU3"/>
<dbReference type="HOGENOM" id="CLU_2388932_0_0_1"/>
<reference evidence="2" key="1">
    <citation type="submission" date="2015-05" db="UniProtKB">
        <authorList>
            <consortium name="EnsemblMetazoa"/>
        </authorList>
    </citation>
    <scope>IDENTIFICATION</scope>
</reference>
<dbReference type="AlphaFoldDB" id="T1HJU3"/>
<proteinExistence type="predicted"/>
<dbReference type="Proteomes" id="UP000015103">
    <property type="component" value="Unassembled WGS sequence"/>
</dbReference>
<dbReference type="EnsemblMetazoa" id="RPRC004315-RA">
    <property type="protein sequence ID" value="RPRC004315-PA"/>
    <property type="gene ID" value="RPRC004315"/>
</dbReference>
<protein>
    <submittedName>
        <fullName evidence="2">MADF domain-containing protein</fullName>
    </submittedName>
</protein>
<dbReference type="InterPro" id="IPR006578">
    <property type="entry name" value="MADF-dom"/>
</dbReference>
<dbReference type="EMBL" id="ACPB03031322">
    <property type="status" value="NOT_ANNOTATED_CDS"/>
    <property type="molecule type" value="Genomic_DNA"/>
</dbReference>
<evidence type="ECO:0000313" key="2">
    <source>
        <dbReference type="EnsemblMetazoa" id="RPRC004315-PA"/>
    </source>
</evidence>
<evidence type="ECO:0000313" key="3">
    <source>
        <dbReference type="Proteomes" id="UP000015103"/>
    </source>
</evidence>
<feature type="domain" description="MADF" evidence="1">
    <location>
        <begin position="4"/>
        <end position="47"/>
    </location>
</feature>
<organism evidence="2 3">
    <name type="scientific">Rhodnius prolixus</name>
    <name type="common">Triatomid bug</name>
    <dbReference type="NCBI Taxonomy" id="13249"/>
    <lineage>
        <taxon>Eukaryota</taxon>
        <taxon>Metazoa</taxon>
        <taxon>Ecdysozoa</taxon>
        <taxon>Arthropoda</taxon>
        <taxon>Hexapoda</taxon>
        <taxon>Insecta</taxon>
        <taxon>Pterygota</taxon>
        <taxon>Neoptera</taxon>
        <taxon>Paraneoptera</taxon>
        <taxon>Hemiptera</taxon>
        <taxon>Heteroptera</taxon>
        <taxon>Panheteroptera</taxon>
        <taxon>Cimicomorpha</taxon>
        <taxon>Reduviidae</taxon>
        <taxon>Triatominae</taxon>
        <taxon>Rhodnius</taxon>
    </lineage>
</organism>